<feature type="domain" description="Resolvase/invertase-type recombinase catalytic" evidence="1">
    <location>
        <begin position="24"/>
        <end position="171"/>
    </location>
</feature>
<dbReference type="EMBL" id="FUWY01000002">
    <property type="protein sequence ID" value="SJZ52868.1"/>
    <property type="molecule type" value="Genomic_DNA"/>
</dbReference>
<dbReference type="Proteomes" id="UP000243297">
    <property type="component" value="Unassembled WGS sequence"/>
</dbReference>
<dbReference type="PROSITE" id="PS51736">
    <property type="entry name" value="RECOMBINASES_3"/>
    <property type="match status" value="1"/>
</dbReference>
<gene>
    <name evidence="3" type="ORF">SAMN02745191_0844</name>
</gene>
<dbReference type="InterPro" id="IPR006119">
    <property type="entry name" value="Resolv_N"/>
</dbReference>
<dbReference type="Gene3D" id="3.40.50.1390">
    <property type="entry name" value="Resolvase, N-terminal catalytic domain"/>
    <property type="match status" value="1"/>
</dbReference>
<dbReference type="SMART" id="SM00857">
    <property type="entry name" value="Resolvase"/>
    <property type="match status" value="1"/>
</dbReference>
<dbReference type="PANTHER" id="PTHR30461">
    <property type="entry name" value="DNA-INVERTASE FROM LAMBDOID PROPHAGE"/>
    <property type="match status" value="1"/>
</dbReference>
<dbReference type="CDD" id="cd00338">
    <property type="entry name" value="Ser_Recombinase"/>
    <property type="match status" value="1"/>
</dbReference>
<feature type="domain" description="Recombinase" evidence="2">
    <location>
        <begin position="180"/>
        <end position="300"/>
    </location>
</feature>
<dbReference type="Pfam" id="PF00239">
    <property type="entry name" value="Resolvase"/>
    <property type="match status" value="1"/>
</dbReference>
<keyword evidence="4" id="KW-1185">Reference proteome</keyword>
<dbReference type="Pfam" id="PF07508">
    <property type="entry name" value="Recombinase"/>
    <property type="match status" value="1"/>
</dbReference>
<evidence type="ECO:0000259" key="2">
    <source>
        <dbReference type="PROSITE" id="PS51737"/>
    </source>
</evidence>
<dbReference type="GO" id="GO:0000150">
    <property type="term" value="F:DNA strand exchange activity"/>
    <property type="evidence" value="ECO:0007669"/>
    <property type="project" value="InterPro"/>
</dbReference>
<evidence type="ECO:0000313" key="4">
    <source>
        <dbReference type="Proteomes" id="UP000243297"/>
    </source>
</evidence>
<reference evidence="4" key="1">
    <citation type="submission" date="2017-02" db="EMBL/GenBank/DDBJ databases">
        <authorList>
            <person name="Varghese N."/>
            <person name="Submissions S."/>
        </authorList>
    </citation>
    <scope>NUCLEOTIDE SEQUENCE [LARGE SCALE GENOMIC DNA]</scope>
    <source>
        <strain evidence="4">ATCC 25662</strain>
    </source>
</reference>
<dbReference type="InterPro" id="IPR050639">
    <property type="entry name" value="SSR_resolvase"/>
</dbReference>
<name>A0A1T4LE84_9FIRM</name>
<evidence type="ECO:0000259" key="1">
    <source>
        <dbReference type="PROSITE" id="PS51736"/>
    </source>
</evidence>
<sequence length="300" mass="34320">MSKEVTFIPATKTIIGTELSQILNVAAYCRVSSQSDEQYGSLEVQKSYYTDYINDNPGWRNIGVYAETGTGRNIKKRAEFKKLLTKCRKHKVDMIITKSISRFSRNTIGALEVCRELRLLGVEVLFEKENLKLSDPETMMELEIACALAQEEIHSHSLNIKMGLRHGFQEGISGYMDFTCYGYKQGKNGLKIDKKQAKVIKMIFEMRADEKSLGEISKTLLKKKIPSPTGKPTWSRETLSKLLKNEKYIGVVLLQKTYVEDYLQGKQLRNDGQLQQVLVRNHHQAIVSEDMFYQINSESN</sequence>
<dbReference type="PROSITE" id="PS51737">
    <property type="entry name" value="RECOMBINASE_DNA_BIND"/>
    <property type="match status" value="1"/>
</dbReference>
<protein>
    <submittedName>
        <fullName evidence="3">Site-specific DNA recombinase</fullName>
    </submittedName>
</protein>
<accession>A0A1T4LE84</accession>
<proteinExistence type="predicted"/>
<dbReference type="Gene3D" id="3.90.1750.20">
    <property type="entry name" value="Putative Large Serine Recombinase, Chain B, Domain 2"/>
    <property type="match status" value="1"/>
</dbReference>
<evidence type="ECO:0000313" key="3">
    <source>
        <dbReference type="EMBL" id="SJZ52868.1"/>
    </source>
</evidence>
<dbReference type="STRING" id="118967.SAMN02745191_0844"/>
<dbReference type="RefSeq" id="WP_078711275.1">
    <property type="nucleotide sequence ID" value="NZ_FUWY01000002.1"/>
</dbReference>
<dbReference type="InterPro" id="IPR038109">
    <property type="entry name" value="DNA_bind_recomb_sf"/>
</dbReference>
<dbReference type="InterPro" id="IPR011109">
    <property type="entry name" value="DNA_bind_recombinase_dom"/>
</dbReference>
<dbReference type="AlphaFoldDB" id="A0A1T4LE84"/>
<dbReference type="SUPFAM" id="SSF53041">
    <property type="entry name" value="Resolvase-like"/>
    <property type="match status" value="1"/>
</dbReference>
<organism evidence="3 4">
    <name type="scientific">Anaerorhabdus furcosa</name>
    <dbReference type="NCBI Taxonomy" id="118967"/>
    <lineage>
        <taxon>Bacteria</taxon>
        <taxon>Bacillati</taxon>
        <taxon>Bacillota</taxon>
        <taxon>Erysipelotrichia</taxon>
        <taxon>Erysipelotrichales</taxon>
        <taxon>Erysipelotrichaceae</taxon>
        <taxon>Anaerorhabdus</taxon>
    </lineage>
</organism>
<dbReference type="PANTHER" id="PTHR30461:SF23">
    <property type="entry name" value="DNA RECOMBINASE-RELATED"/>
    <property type="match status" value="1"/>
</dbReference>
<dbReference type="GO" id="GO:0003677">
    <property type="term" value="F:DNA binding"/>
    <property type="evidence" value="ECO:0007669"/>
    <property type="project" value="InterPro"/>
</dbReference>
<dbReference type="InterPro" id="IPR036162">
    <property type="entry name" value="Resolvase-like_N_sf"/>
</dbReference>